<feature type="signal peptide" evidence="1">
    <location>
        <begin position="1"/>
        <end position="21"/>
    </location>
</feature>
<gene>
    <name evidence="2" type="ORF">XM53_11845</name>
</gene>
<feature type="chain" id="PRO_5006663892" description="Outer membrane protein beta-barrel domain-containing protein" evidence="1">
    <location>
        <begin position="22"/>
        <end position="220"/>
    </location>
</feature>
<dbReference type="STRING" id="1641875.XM53_11845"/>
<keyword evidence="1" id="KW-0732">Signal</keyword>
<dbReference type="AlphaFoldDB" id="A0A0T5NTT0"/>
<evidence type="ECO:0000313" key="2">
    <source>
        <dbReference type="EMBL" id="KRS12330.1"/>
    </source>
</evidence>
<sequence>MPLKRVVIPVLLIFSAAPALAGPWMRGEDETFLSYSIETDLENGISDGSGFYGSLYAEHGLTKRLTVGLDAGGHEDDMSKAIAFFRWPVSAADRNLRVSAEFGLGMAREDFALRPGISVGHGLQLGDMPGWVSVDSRAIIIGSFDGALETDITFGLSPSPDSKLVLQLQTGIPTQSDPYAKLAPSYVHRIAPGYHIEVGVVAGVAEADDFKLKLGLWHQF</sequence>
<evidence type="ECO:0000313" key="3">
    <source>
        <dbReference type="Proteomes" id="UP000051295"/>
    </source>
</evidence>
<evidence type="ECO:0000256" key="1">
    <source>
        <dbReference type="SAM" id="SignalP"/>
    </source>
</evidence>
<dbReference type="RefSeq" id="WP_057793557.1">
    <property type="nucleotide sequence ID" value="NZ_LAXJ01000010.1"/>
</dbReference>
<dbReference type="PATRIC" id="fig|1641875.4.peg.157"/>
<comment type="caution">
    <text evidence="2">The sequence shown here is derived from an EMBL/GenBank/DDBJ whole genome shotgun (WGS) entry which is preliminary data.</text>
</comment>
<keyword evidence="3" id="KW-1185">Reference proteome</keyword>
<protein>
    <recommendedName>
        <fullName evidence="4">Outer membrane protein beta-barrel domain-containing protein</fullName>
    </recommendedName>
</protein>
<accession>A0A0T5NTT0</accession>
<proteinExistence type="predicted"/>
<organism evidence="2 3">
    <name type="scientific">Roseovarius atlanticus</name>
    <dbReference type="NCBI Taxonomy" id="1641875"/>
    <lineage>
        <taxon>Bacteria</taxon>
        <taxon>Pseudomonadati</taxon>
        <taxon>Pseudomonadota</taxon>
        <taxon>Alphaproteobacteria</taxon>
        <taxon>Rhodobacterales</taxon>
        <taxon>Roseobacteraceae</taxon>
        <taxon>Roseovarius</taxon>
    </lineage>
</organism>
<name>A0A0T5NTT0_9RHOB</name>
<reference evidence="2 3" key="1">
    <citation type="submission" date="2015-04" db="EMBL/GenBank/DDBJ databases">
        <title>The draft genome sequence of Roseovarius sp.R12b.</title>
        <authorList>
            <person name="Li G."/>
            <person name="Lai Q."/>
            <person name="Shao Z."/>
            <person name="Yan P."/>
        </authorList>
    </citation>
    <scope>NUCLEOTIDE SEQUENCE [LARGE SCALE GENOMIC DNA]</scope>
    <source>
        <strain evidence="2 3">R12B</strain>
    </source>
</reference>
<dbReference type="OrthoDB" id="7857490at2"/>
<dbReference type="Proteomes" id="UP000051295">
    <property type="component" value="Unassembled WGS sequence"/>
</dbReference>
<evidence type="ECO:0008006" key="4">
    <source>
        <dbReference type="Google" id="ProtNLM"/>
    </source>
</evidence>
<dbReference type="EMBL" id="LAXJ01000010">
    <property type="protein sequence ID" value="KRS12330.1"/>
    <property type="molecule type" value="Genomic_DNA"/>
</dbReference>